<dbReference type="PANTHER" id="PTHR22916:SF51">
    <property type="entry name" value="GLYCOSYLTRANSFERASE EPSH-RELATED"/>
    <property type="match status" value="1"/>
</dbReference>
<dbReference type="STRING" id="150033.RV14_GL000183"/>
<reference evidence="4 5" key="1">
    <citation type="submission" date="2014-12" db="EMBL/GenBank/DDBJ databases">
        <title>Draft genome sequences of 29 type strains of Enterococci.</title>
        <authorList>
            <person name="Zhong Z."/>
            <person name="Sun Z."/>
            <person name="Liu W."/>
            <person name="Zhang W."/>
            <person name="Zhang H."/>
        </authorList>
    </citation>
    <scope>NUCLEOTIDE SEQUENCE [LARGE SCALE GENOMIC DNA]</scope>
    <source>
        <strain evidence="4 5">DSM 15687</strain>
    </source>
</reference>
<dbReference type="OrthoDB" id="396512at2"/>
<dbReference type="Proteomes" id="UP000182152">
    <property type="component" value="Unassembled WGS sequence"/>
</dbReference>
<dbReference type="EMBL" id="JXLB01000010">
    <property type="protein sequence ID" value="OJG81656.1"/>
    <property type="molecule type" value="Genomic_DNA"/>
</dbReference>
<dbReference type="InterPro" id="IPR029044">
    <property type="entry name" value="Nucleotide-diphossugar_trans"/>
</dbReference>
<organism evidence="4 5">
    <name type="scientific">Enterococcus ratti</name>
    <dbReference type="NCBI Taxonomy" id="150033"/>
    <lineage>
        <taxon>Bacteria</taxon>
        <taxon>Bacillati</taxon>
        <taxon>Bacillota</taxon>
        <taxon>Bacilli</taxon>
        <taxon>Lactobacillales</taxon>
        <taxon>Enterococcaceae</taxon>
        <taxon>Enterococcus</taxon>
    </lineage>
</organism>
<gene>
    <name evidence="4" type="ORF">RV14_GL000183</name>
</gene>
<dbReference type="AlphaFoldDB" id="A0A1L8WKW0"/>
<dbReference type="Gene3D" id="3.90.550.10">
    <property type="entry name" value="Spore Coat Polysaccharide Biosynthesis Protein SpsA, Chain A"/>
    <property type="match status" value="1"/>
</dbReference>
<proteinExistence type="predicted"/>
<comment type="caution">
    <text evidence="4">The sequence shown here is derived from an EMBL/GenBank/DDBJ whole genome shotgun (WGS) entry which is preliminary data.</text>
</comment>
<dbReference type="PANTHER" id="PTHR22916">
    <property type="entry name" value="GLYCOSYLTRANSFERASE"/>
    <property type="match status" value="1"/>
</dbReference>
<dbReference type="GO" id="GO:0016757">
    <property type="term" value="F:glycosyltransferase activity"/>
    <property type="evidence" value="ECO:0007669"/>
    <property type="project" value="UniProtKB-KW"/>
</dbReference>
<feature type="domain" description="Glycosyltransferase 2-like" evidence="3">
    <location>
        <begin position="5"/>
        <end position="175"/>
    </location>
</feature>
<dbReference type="RefSeq" id="WP_071855399.1">
    <property type="nucleotide sequence ID" value="NZ_JXLB01000010.1"/>
</dbReference>
<name>A0A1L8WKW0_9ENTE</name>
<protein>
    <recommendedName>
        <fullName evidence="3">Glycosyltransferase 2-like domain-containing protein</fullName>
    </recommendedName>
</protein>
<evidence type="ECO:0000259" key="3">
    <source>
        <dbReference type="Pfam" id="PF00535"/>
    </source>
</evidence>
<dbReference type="InterPro" id="IPR001173">
    <property type="entry name" value="Glyco_trans_2-like"/>
</dbReference>
<evidence type="ECO:0000256" key="1">
    <source>
        <dbReference type="ARBA" id="ARBA00022676"/>
    </source>
</evidence>
<keyword evidence="1" id="KW-0328">Glycosyltransferase</keyword>
<dbReference type="Pfam" id="PF00535">
    <property type="entry name" value="Glycos_transf_2"/>
    <property type="match status" value="1"/>
</dbReference>
<accession>A0A1L8WKW0</accession>
<dbReference type="SUPFAM" id="SSF53448">
    <property type="entry name" value="Nucleotide-diphospho-sugar transferases"/>
    <property type="match status" value="1"/>
</dbReference>
<evidence type="ECO:0000313" key="5">
    <source>
        <dbReference type="Proteomes" id="UP000182152"/>
    </source>
</evidence>
<sequence length="345" mass="40671">MEKVSVIVPIYNGHSYLETTIQALLDQPYENIELILIDDGSQDDSYQICQRFLERDDRIVLIHKSNAGICAARNTGLAYATGEFVSFIDQDDTIDSNIYVHLVKQIGQADMIVGSKKMQLIDQKQAVRSEVNYVYEKKLLSNQKDIAAALFNLDHQMTFFHLWNCLYRRKIIEDYQLKFDERFRYGQEDTLFNFNYVSKCQTIQLVPEIVYVYSQRELTSTSLKNNPLVIEDFKWFIDTLNHLEFSKEAYFYYKKYGYTYFLRYGLSIYSQFARKKNKQKEVLQQIHWLLSQTSTNEPVIVETSAFYRQYLKLANQLMKKQKYRALSHLIQGTTTMKKIVSRVSS</sequence>
<evidence type="ECO:0000313" key="4">
    <source>
        <dbReference type="EMBL" id="OJG81656.1"/>
    </source>
</evidence>
<evidence type="ECO:0000256" key="2">
    <source>
        <dbReference type="ARBA" id="ARBA00022679"/>
    </source>
</evidence>
<dbReference type="CDD" id="cd00761">
    <property type="entry name" value="Glyco_tranf_GTA_type"/>
    <property type="match status" value="1"/>
</dbReference>
<keyword evidence="2" id="KW-0808">Transferase</keyword>
<keyword evidence="5" id="KW-1185">Reference proteome</keyword>